<reference evidence="2" key="1">
    <citation type="journal article" date="2021" name="Front. Microbiol.">
        <title>Comprehensive Comparative Genomics and Phenotyping of Methylobacterium Species.</title>
        <authorList>
            <person name="Alessa O."/>
            <person name="Ogura Y."/>
            <person name="Fujitani Y."/>
            <person name="Takami H."/>
            <person name="Hayashi T."/>
            <person name="Sahin N."/>
            <person name="Tani A."/>
        </authorList>
    </citation>
    <scope>NUCLEOTIDE SEQUENCE</scope>
    <source>
        <strain evidence="2">DSM 19015</strain>
    </source>
</reference>
<name>A0ABQ4S307_9HYPH</name>
<dbReference type="EMBL" id="BPQP01000071">
    <property type="protein sequence ID" value="GJD96859.1"/>
    <property type="molecule type" value="Genomic_DNA"/>
</dbReference>
<keyword evidence="3" id="KW-1185">Reference proteome</keyword>
<sequence length="44" mass="4484">MSALEPRHRQGDTIDKVDQVSSLVLLAFALVGAAGAIAAHALLG</sequence>
<reference evidence="2" key="2">
    <citation type="submission" date="2021-08" db="EMBL/GenBank/DDBJ databases">
        <authorList>
            <person name="Tani A."/>
            <person name="Ola A."/>
            <person name="Ogura Y."/>
            <person name="Katsura K."/>
            <person name="Hayashi T."/>
        </authorList>
    </citation>
    <scope>NUCLEOTIDE SEQUENCE</scope>
    <source>
        <strain evidence="2">DSM 19015</strain>
    </source>
</reference>
<protein>
    <submittedName>
        <fullName evidence="2">Uncharacterized protein</fullName>
    </submittedName>
</protein>
<feature type="transmembrane region" description="Helical" evidence="1">
    <location>
        <begin position="20"/>
        <end position="43"/>
    </location>
</feature>
<dbReference type="Proteomes" id="UP001055125">
    <property type="component" value="Unassembled WGS sequence"/>
</dbReference>
<evidence type="ECO:0000313" key="2">
    <source>
        <dbReference type="EMBL" id="GJD96859.1"/>
    </source>
</evidence>
<gene>
    <name evidence="2" type="ORF">OCOJLMKI_4085</name>
</gene>
<keyword evidence="1" id="KW-0472">Membrane</keyword>
<keyword evidence="1" id="KW-1133">Transmembrane helix</keyword>
<comment type="caution">
    <text evidence="2">The sequence shown here is derived from an EMBL/GenBank/DDBJ whole genome shotgun (WGS) entry which is preliminary data.</text>
</comment>
<keyword evidence="1" id="KW-0812">Transmembrane</keyword>
<evidence type="ECO:0000313" key="3">
    <source>
        <dbReference type="Proteomes" id="UP001055125"/>
    </source>
</evidence>
<organism evidence="2 3">
    <name type="scientific">Methylobacterium iners</name>
    <dbReference type="NCBI Taxonomy" id="418707"/>
    <lineage>
        <taxon>Bacteria</taxon>
        <taxon>Pseudomonadati</taxon>
        <taxon>Pseudomonadota</taxon>
        <taxon>Alphaproteobacteria</taxon>
        <taxon>Hyphomicrobiales</taxon>
        <taxon>Methylobacteriaceae</taxon>
        <taxon>Methylobacterium</taxon>
    </lineage>
</organism>
<proteinExistence type="predicted"/>
<evidence type="ECO:0000256" key="1">
    <source>
        <dbReference type="SAM" id="Phobius"/>
    </source>
</evidence>
<accession>A0ABQ4S307</accession>
<dbReference type="RefSeq" id="WP_283206777.1">
    <property type="nucleotide sequence ID" value="NZ_BPQP01000071.1"/>
</dbReference>